<keyword evidence="4" id="KW-1185">Reference proteome</keyword>
<gene>
    <name evidence="1" type="ORF">Lfee_3202</name>
    <name evidence="3" type="ORF">NCTC11978_01405</name>
    <name evidence="2" type="ORF">NCTC12022_03485</name>
</gene>
<dbReference type="NCBIfam" id="NF046101">
    <property type="entry name" value="PA3496_fam"/>
    <property type="match status" value="1"/>
</dbReference>
<accession>A0A0W0TIS9</accession>
<evidence type="ECO:0000313" key="5">
    <source>
        <dbReference type="Proteomes" id="UP000251942"/>
    </source>
</evidence>
<evidence type="ECO:0000313" key="4">
    <source>
        <dbReference type="Proteomes" id="UP000054698"/>
    </source>
</evidence>
<protein>
    <submittedName>
        <fullName evidence="1">Uncharacterized protein</fullName>
    </submittedName>
</protein>
<evidence type="ECO:0000313" key="1">
    <source>
        <dbReference type="EMBL" id="KTC95537.1"/>
    </source>
</evidence>
<dbReference type="PATRIC" id="fig|453.4.peg.3487"/>
<name>A0A0W0TIS9_9GAMM</name>
<reference evidence="5 6" key="2">
    <citation type="submission" date="2018-06" db="EMBL/GenBank/DDBJ databases">
        <authorList>
            <consortium name="Pathogen Informatics"/>
            <person name="Doyle S."/>
        </authorList>
    </citation>
    <scope>NUCLEOTIDE SEQUENCE [LARGE SCALE GENOMIC DNA]</scope>
    <source>
        <strain evidence="3 6">NCTC11978</strain>
        <strain evidence="2 5">NCTC12022</strain>
    </source>
</reference>
<organism evidence="1 4">
    <name type="scientific">Legionella feeleii</name>
    <dbReference type="NCBI Taxonomy" id="453"/>
    <lineage>
        <taxon>Bacteria</taxon>
        <taxon>Pseudomonadati</taxon>
        <taxon>Pseudomonadota</taxon>
        <taxon>Gammaproteobacteria</taxon>
        <taxon>Legionellales</taxon>
        <taxon>Legionellaceae</taxon>
        <taxon>Legionella</taxon>
    </lineage>
</organism>
<evidence type="ECO:0000313" key="2">
    <source>
        <dbReference type="EMBL" id="SPX62720.1"/>
    </source>
</evidence>
<dbReference type="Proteomes" id="UP000254033">
    <property type="component" value="Unassembled WGS sequence"/>
</dbReference>
<evidence type="ECO:0000313" key="3">
    <source>
        <dbReference type="EMBL" id="STX38222.1"/>
    </source>
</evidence>
<dbReference type="EMBL" id="UGNY01000001">
    <property type="protein sequence ID" value="STX38222.1"/>
    <property type="molecule type" value="Genomic_DNA"/>
</dbReference>
<dbReference type="AlphaFoldDB" id="A0A0W0TIS9"/>
<dbReference type="STRING" id="453.Lfee_3202"/>
<evidence type="ECO:0000313" key="6">
    <source>
        <dbReference type="Proteomes" id="UP000254033"/>
    </source>
</evidence>
<dbReference type="InterPro" id="IPR058059">
    <property type="entry name" value="PA3496-like"/>
</dbReference>
<sequence length="69" mass="8684">MEAVMSLPREYDDENHSFAEYSYDEEEVEQLSHKKRVRKMLEEKLERKRLKEELEEEWDTDFDWDDIER</sequence>
<reference evidence="1 4" key="1">
    <citation type="submission" date="2015-11" db="EMBL/GenBank/DDBJ databases">
        <title>Genomic analysis of 38 Legionella species identifies large and diverse effector repertoires.</title>
        <authorList>
            <person name="Burstein D."/>
            <person name="Amaro F."/>
            <person name="Zusman T."/>
            <person name="Lifshitz Z."/>
            <person name="Cohen O."/>
            <person name="Gilbert J.A."/>
            <person name="Pupko T."/>
            <person name="Shuman H.A."/>
            <person name="Segal G."/>
        </authorList>
    </citation>
    <scope>NUCLEOTIDE SEQUENCE [LARGE SCALE GENOMIC DNA]</scope>
    <source>
        <strain evidence="1 4">WO-44C</strain>
    </source>
</reference>
<proteinExistence type="predicted"/>
<dbReference type="EMBL" id="UASS01000040">
    <property type="protein sequence ID" value="SPX62720.1"/>
    <property type="molecule type" value="Genomic_DNA"/>
</dbReference>
<dbReference type="EMBL" id="LNYB01000085">
    <property type="protein sequence ID" value="KTC95537.1"/>
    <property type="molecule type" value="Genomic_DNA"/>
</dbReference>
<dbReference type="Proteomes" id="UP000251942">
    <property type="component" value="Unassembled WGS sequence"/>
</dbReference>
<dbReference type="Proteomes" id="UP000054698">
    <property type="component" value="Unassembled WGS sequence"/>
</dbReference>